<dbReference type="KEGG" id="lgi:LOTGIDRAFT_155211"/>
<dbReference type="CTD" id="20236641"/>
<comment type="subcellular location">
    <subcellularLocation>
        <location evidence="1">Membrane</location>
        <topology evidence="1">Multi-pass membrane protein</topology>
    </subcellularLocation>
</comment>
<feature type="transmembrane region" description="Helical" evidence="5">
    <location>
        <begin position="241"/>
        <end position="262"/>
    </location>
</feature>
<dbReference type="InterPro" id="IPR050186">
    <property type="entry name" value="TPT_transporter"/>
</dbReference>
<feature type="transmembrane region" description="Helical" evidence="5">
    <location>
        <begin position="268"/>
        <end position="291"/>
    </location>
</feature>
<dbReference type="OrthoDB" id="6134158at2759"/>
<dbReference type="Pfam" id="PF04230">
    <property type="entry name" value="PS_pyruv_trans"/>
    <property type="match status" value="1"/>
</dbReference>
<dbReference type="PANTHER" id="PTHR11132">
    <property type="entry name" value="SOLUTE CARRIER FAMILY 35"/>
    <property type="match status" value="1"/>
</dbReference>
<dbReference type="HOGENOM" id="CLU_418748_0_0_1"/>
<evidence type="ECO:0008006" key="10">
    <source>
        <dbReference type="Google" id="ProtNLM"/>
    </source>
</evidence>
<reference evidence="8 9" key="1">
    <citation type="journal article" date="2013" name="Nature">
        <title>Insights into bilaterian evolution from three spiralian genomes.</title>
        <authorList>
            <person name="Simakov O."/>
            <person name="Marletaz F."/>
            <person name="Cho S.J."/>
            <person name="Edsinger-Gonzales E."/>
            <person name="Havlak P."/>
            <person name="Hellsten U."/>
            <person name="Kuo D.H."/>
            <person name="Larsson T."/>
            <person name="Lv J."/>
            <person name="Arendt D."/>
            <person name="Savage R."/>
            <person name="Osoegawa K."/>
            <person name="de Jong P."/>
            <person name="Grimwood J."/>
            <person name="Chapman J.A."/>
            <person name="Shapiro H."/>
            <person name="Aerts A."/>
            <person name="Otillar R.P."/>
            <person name="Terry A.Y."/>
            <person name="Boore J.L."/>
            <person name="Grigoriev I.V."/>
            <person name="Lindberg D.R."/>
            <person name="Seaver E.C."/>
            <person name="Weisblat D.A."/>
            <person name="Putnam N.H."/>
            <person name="Rokhsar D.S."/>
        </authorList>
    </citation>
    <scope>NUCLEOTIDE SEQUENCE [LARGE SCALE GENOMIC DNA]</scope>
</reference>
<keyword evidence="2 5" id="KW-0812">Transmembrane</keyword>
<dbReference type="Pfam" id="PF03151">
    <property type="entry name" value="TPT"/>
    <property type="match status" value="1"/>
</dbReference>
<dbReference type="GeneID" id="20236641"/>
<dbReference type="InterPro" id="IPR007345">
    <property type="entry name" value="Polysacch_pyruvyl_Trfase"/>
</dbReference>
<evidence type="ECO:0000256" key="3">
    <source>
        <dbReference type="ARBA" id="ARBA00022989"/>
    </source>
</evidence>
<feature type="transmembrane region" description="Helical" evidence="5">
    <location>
        <begin position="180"/>
        <end position="199"/>
    </location>
</feature>
<feature type="transmembrane region" description="Helical" evidence="5">
    <location>
        <begin position="211"/>
        <end position="229"/>
    </location>
</feature>
<evidence type="ECO:0000259" key="6">
    <source>
        <dbReference type="Pfam" id="PF03151"/>
    </source>
</evidence>
<evidence type="ECO:0000256" key="2">
    <source>
        <dbReference type="ARBA" id="ARBA00022692"/>
    </source>
</evidence>
<dbReference type="Proteomes" id="UP000030746">
    <property type="component" value="Unassembled WGS sequence"/>
</dbReference>
<dbReference type="OMA" id="DHESTRY"/>
<dbReference type="RefSeq" id="XP_009063953.1">
    <property type="nucleotide sequence ID" value="XM_009065705.1"/>
</dbReference>
<gene>
    <name evidence="8" type="ORF">LOTGIDRAFT_155211</name>
</gene>
<dbReference type="GO" id="GO:0016020">
    <property type="term" value="C:membrane"/>
    <property type="evidence" value="ECO:0007669"/>
    <property type="project" value="UniProtKB-SubCell"/>
</dbReference>
<feature type="transmembrane region" description="Helical" evidence="5">
    <location>
        <begin position="65"/>
        <end position="89"/>
    </location>
</feature>
<accession>V3Z4U4</accession>
<feature type="transmembrane region" description="Helical" evidence="5">
    <location>
        <begin position="34"/>
        <end position="53"/>
    </location>
</feature>
<protein>
    <recommendedName>
        <fullName evidence="10">Polysaccharide pyruvyl transferase domain-containing protein</fullName>
    </recommendedName>
</protein>
<dbReference type="EMBL" id="KB203274">
    <property type="protein sequence ID" value="ESO85718.1"/>
    <property type="molecule type" value="Genomic_DNA"/>
</dbReference>
<proteinExistence type="predicted"/>
<sequence length="743" mass="84580">MWKIITVFGFWTLTSFLCHYCGKHFLNSETENESTYNFIKAFILTLYQTFMCYSLIEVKFHSDKVYICISVCHVLATLSTNCSMALMFASSTFAIKLMEPITSACVQRLLLATPLHPSIFVSLPLIVGGACMFSGNPLADTSLSKGTLMAFLSNVILAVRNAAIKKDQHNSSRMNLRPSSTIAMVIICHLVFTTVLYLIETHYGAENILTRAVFFTVLSSVFHVVYSYISSNIVLRYMSVLSHSVCNIMKRVLVVILLYIVGSRHASFSNFLGLMVSTVGLFIYVGFKVSLKNSNNRDVTSKEQGKRDRMSIKIAAFLISLVCLSIIGMYSDTNIKLRYRYDNVAKMPLEDFESRSFGRKSLDMMDTLDLEPDVDEGHFENIPRLKRFLRKKLIQTPYDTDILSLHLKTSTDVIREAQRVHFNLFKDLLLGFRYAMLFDVAVFENKGDPAISSGEIYLLRRLGIDLIYYCSISYCTDKNLHYAKNMSSIYSNKELVILVHGGGNIVGYAINDVHRFKVLKLFKGFKLVVLSQSIFLKNKNAHFELCKQFYCCNKNLTLVLRDRQSLSMAQTYFNNGTNLIMAPDMAFQIGRVKRYMSPMYDILWLKRNDDETPNYTIPRIPEGVSVKVKDWWGFLTPKGDNPLENAFLIATNGMMFLQRGRVVITDRLHGHILCTLLDIPHVLIDNKYKKLSSYHRTWTRGVENTLITTNATEAVSLALQLLKKYTDVIPPVAPFMNVIENPG</sequence>
<feature type="transmembrane region" description="Helical" evidence="5">
    <location>
        <begin position="312"/>
        <end position="330"/>
    </location>
</feature>
<evidence type="ECO:0000256" key="4">
    <source>
        <dbReference type="ARBA" id="ARBA00023136"/>
    </source>
</evidence>
<evidence type="ECO:0000313" key="9">
    <source>
        <dbReference type="Proteomes" id="UP000030746"/>
    </source>
</evidence>
<evidence type="ECO:0000259" key="7">
    <source>
        <dbReference type="Pfam" id="PF04230"/>
    </source>
</evidence>
<feature type="domain" description="Polysaccharide pyruvyl transferase" evidence="7">
    <location>
        <begin position="445"/>
        <end position="687"/>
    </location>
</feature>
<evidence type="ECO:0000313" key="8">
    <source>
        <dbReference type="EMBL" id="ESO85718.1"/>
    </source>
</evidence>
<keyword evidence="3 5" id="KW-1133">Transmembrane helix</keyword>
<name>V3Z4U4_LOTGI</name>
<evidence type="ECO:0000256" key="1">
    <source>
        <dbReference type="ARBA" id="ARBA00004141"/>
    </source>
</evidence>
<keyword evidence="4 5" id="KW-0472">Membrane</keyword>
<organism evidence="8 9">
    <name type="scientific">Lottia gigantea</name>
    <name type="common">Giant owl limpet</name>
    <dbReference type="NCBI Taxonomy" id="225164"/>
    <lineage>
        <taxon>Eukaryota</taxon>
        <taxon>Metazoa</taxon>
        <taxon>Spiralia</taxon>
        <taxon>Lophotrochozoa</taxon>
        <taxon>Mollusca</taxon>
        <taxon>Gastropoda</taxon>
        <taxon>Patellogastropoda</taxon>
        <taxon>Lottioidea</taxon>
        <taxon>Lottiidae</taxon>
        <taxon>Lottia</taxon>
    </lineage>
</organism>
<dbReference type="AlphaFoldDB" id="V3Z4U4"/>
<keyword evidence="9" id="KW-1185">Reference proteome</keyword>
<evidence type="ECO:0000256" key="5">
    <source>
        <dbReference type="SAM" id="Phobius"/>
    </source>
</evidence>
<dbReference type="InterPro" id="IPR004853">
    <property type="entry name" value="Sugar_P_trans_dom"/>
</dbReference>
<feature type="transmembrane region" description="Helical" evidence="5">
    <location>
        <begin position="142"/>
        <end position="159"/>
    </location>
</feature>
<feature type="domain" description="Sugar phosphate transporter" evidence="6">
    <location>
        <begin position="3"/>
        <end position="284"/>
    </location>
</feature>